<reference evidence="2 3" key="1">
    <citation type="submission" date="2018-01" db="EMBL/GenBank/DDBJ databases">
        <title>Halomonas endophytica sp. nov., isolated from storage liquid in the stems of Populus euphratica.</title>
        <authorList>
            <person name="Chen C."/>
        </authorList>
    </citation>
    <scope>NUCLEOTIDE SEQUENCE [LARGE SCALE GENOMIC DNA]</scope>
    <source>
        <strain evidence="2 3">MC28</strain>
    </source>
</reference>
<dbReference type="InterPro" id="IPR058510">
    <property type="entry name" value="DUF8197"/>
</dbReference>
<evidence type="ECO:0000313" key="3">
    <source>
        <dbReference type="Proteomes" id="UP000235803"/>
    </source>
</evidence>
<dbReference type="RefSeq" id="WP_102654712.1">
    <property type="nucleotide sequence ID" value="NZ_PNRF01000037.1"/>
</dbReference>
<dbReference type="AlphaFoldDB" id="A0A2N7TYB7"/>
<dbReference type="Proteomes" id="UP000235803">
    <property type="component" value="Unassembled WGS sequence"/>
</dbReference>
<comment type="caution">
    <text evidence="2">The sequence shown here is derived from an EMBL/GenBank/DDBJ whole genome shotgun (WGS) entry which is preliminary data.</text>
</comment>
<evidence type="ECO:0000256" key="1">
    <source>
        <dbReference type="SAM" id="MobiDB-lite"/>
    </source>
</evidence>
<accession>A0A2N7TYB7</accession>
<dbReference type="NCBIfam" id="NF046101">
    <property type="entry name" value="PA3496_fam"/>
    <property type="match status" value="1"/>
</dbReference>
<feature type="compositionally biased region" description="Acidic residues" evidence="1">
    <location>
        <begin position="11"/>
        <end position="24"/>
    </location>
</feature>
<dbReference type="Pfam" id="PF26620">
    <property type="entry name" value="DUF8197"/>
    <property type="match status" value="1"/>
</dbReference>
<dbReference type="EMBL" id="PNRF01000037">
    <property type="protein sequence ID" value="PMR73190.1"/>
    <property type="molecule type" value="Genomic_DNA"/>
</dbReference>
<name>A0A2N7TYB7_9GAMM</name>
<dbReference type="OrthoDB" id="6174545at2"/>
<protein>
    <submittedName>
        <fullName evidence="2">Uncharacterized protein</fullName>
    </submittedName>
</protein>
<evidence type="ECO:0000313" key="2">
    <source>
        <dbReference type="EMBL" id="PMR73190.1"/>
    </source>
</evidence>
<proteinExistence type="predicted"/>
<organism evidence="2 3">
    <name type="scientific">Billgrantia endophytica</name>
    <dbReference type="NCBI Taxonomy" id="2033802"/>
    <lineage>
        <taxon>Bacteria</taxon>
        <taxon>Pseudomonadati</taxon>
        <taxon>Pseudomonadota</taxon>
        <taxon>Gammaproteobacteria</taxon>
        <taxon>Oceanospirillales</taxon>
        <taxon>Halomonadaceae</taxon>
        <taxon>Billgrantia</taxon>
    </lineage>
</organism>
<feature type="region of interest" description="Disordered" evidence="1">
    <location>
        <begin position="1"/>
        <end position="40"/>
    </location>
</feature>
<gene>
    <name evidence="2" type="ORF">C1H69_17755</name>
</gene>
<keyword evidence="3" id="KW-1185">Reference proteome</keyword>
<dbReference type="InterPro" id="IPR058059">
    <property type="entry name" value="PA3496-like"/>
</dbReference>
<sequence length="71" mass="8513">MSHEPQVSDSHDEEQDFLEAVNDDDYTRPRPGSRAESLRARRRVEALLEDRRLKRAIEDDWMLLDEEEEEE</sequence>